<proteinExistence type="predicted"/>
<dbReference type="Proteomes" id="UP000190037">
    <property type="component" value="Unassembled WGS sequence"/>
</dbReference>
<dbReference type="EMBL" id="MWQN01000001">
    <property type="protein sequence ID" value="OPC79971.1"/>
    <property type="molecule type" value="Genomic_DNA"/>
</dbReference>
<dbReference type="InterPro" id="IPR001387">
    <property type="entry name" value="Cro/C1-type_HTH"/>
</dbReference>
<feature type="region of interest" description="Disordered" evidence="1">
    <location>
        <begin position="1"/>
        <end position="20"/>
    </location>
</feature>
<accession>A0A1T3NTL2</accession>
<evidence type="ECO:0000256" key="1">
    <source>
        <dbReference type="SAM" id="MobiDB-lite"/>
    </source>
</evidence>
<name>A0A1T3NTL2_9ACTN</name>
<sequence>MTSAHRVPRKSGAPLHQAPHAVRLAREATGLNQREMAAQLGISRQLMNDIENGHRSAQPAVLERIAAIASVDVDTLKASKAGPMCVVCAAVIAEVSA</sequence>
<protein>
    <recommendedName>
        <fullName evidence="2">HTH cro/C1-type domain-containing protein</fullName>
    </recommendedName>
</protein>
<dbReference type="InterPro" id="IPR010982">
    <property type="entry name" value="Lambda_DNA-bd_dom_sf"/>
</dbReference>
<evidence type="ECO:0000313" key="4">
    <source>
        <dbReference type="Proteomes" id="UP000190037"/>
    </source>
</evidence>
<feature type="domain" description="HTH cro/C1-type" evidence="2">
    <location>
        <begin position="22"/>
        <end position="76"/>
    </location>
</feature>
<dbReference type="OrthoDB" id="3543015at2"/>
<dbReference type="Pfam" id="PF13560">
    <property type="entry name" value="HTH_31"/>
    <property type="match status" value="1"/>
</dbReference>
<comment type="caution">
    <text evidence="3">The sequence shown here is derived from an EMBL/GenBank/DDBJ whole genome shotgun (WGS) entry which is preliminary data.</text>
</comment>
<gene>
    <name evidence="3" type="ORF">B4N89_02520</name>
</gene>
<dbReference type="CDD" id="cd00093">
    <property type="entry name" value="HTH_XRE"/>
    <property type="match status" value="1"/>
</dbReference>
<evidence type="ECO:0000313" key="3">
    <source>
        <dbReference type="EMBL" id="OPC79971.1"/>
    </source>
</evidence>
<dbReference type="SMART" id="SM00530">
    <property type="entry name" value="HTH_XRE"/>
    <property type="match status" value="1"/>
</dbReference>
<dbReference type="PROSITE" id="PS50943">
    <property type="entry name" value="HTH_CROC1"/>
    <property type="match status" value="1"/>
</dbReference>
<dbReference type="AlphaFoldDB" id="A0A1T3NTL2"/>
<dbReference type="RefSeq" id="WP_078974238.1">
    <property type="nucleotide sequence ID" value="NZ_MWQN01000001.1"/>
</dbReference>
<dbReference type="GO" id="GO:0003677">
    <property type="term" value="F:DNA binding"/>
    <property type="evidence" value="ECO:0007669"/>
    <property type="project" value="InterPro"/>
</dbReference>
<evidence type="ECO:0000259" key="2">
    <source>
        <dbReference type="PROSITE" id="PS50943"/>
    </source>
</evidence>
<dbReference type="STRING" id="159449.B4N89_02520"/>
<dbReference type="SUPFAM" id="SSF47413">
    <property type="entry name" value="lambda repressor-like DNA-binding domains"/>
    <property type="match status" value="1"/>
</dbReference>
<reference evidence="3 4" key="1">
    <citation type="submission" date="2017-03" db="EMBL/GenBank/DDBJ databases">
        <title>Draft genome sequence of Streptomyces scabrisporus NF3, endophyte isolated from Amphipterygium adstringens.</title>
        <authorList>
            <person name="Vazquez M."/>
            <person name="Ceapa C.D."/>
            <person name="Rodriguez Luna D."/>
            <person name="Sanchez Esquivel S."/>
        </authorList>
    </citation>
    <scope>NUCLEOTIDE SEQUENCE [LARGE SCALE GENOMIC DNA]</scope>
    <source>
        <strain evidence="3 4">NF3</strain>
    </source>
</reference>
<organism evidence="3 4">
    <name type="scientific">Embleya scabrispora</name>
    <dbReference type="NCBI Taxonomy" id="159449"/>
    <lineage>
        <taxon>Bacteria</taxon>
        <taxon>Bacillati</taxon>
        <taxon>Actinomycetota</taxon>
        <taxon>Actinomycetes</taxon>
        <taxon>Kitasatosporales</taxon>
        <taxon>Streptomycetaceae</taxon>
        <taxon>Embleya</taxon>
    </lineage>
</organism>
<keyword evidence="4" id="KW-1185">Reference proteome</keyword>
<dbReference type="Gene3D" id="1.10.260.40">
    <property type="entry name" value="lambda repressor-like DNA-binding domains"/>
    <property type="match status" value="1"/>
</dbReference>